<dbReference type="Proteomes" id="UP000481861">
    <property type="component" value="Unassembled WGS sequence"/>
</dbReference>
<dbReference type="EMBL" id="JAADJZ010000011">
    <property type="protein sequence ID" value="KAF2871548.1"/>
    <property type="molecule type" value="Genomic_DNA"/>
</dbReference>
<dbReference type="InterPro" id="IPR053175">
    <property type="entry name" value="DHMBA_Reg_Transcription_Factor"/>
</dbReference>
<protein>
    <recommendedName>
        <fullName evidence="3">Zn(2)-C6 fungal-type domain-containing protein</fullName>
    </recommendedName>
</protein>
<name>A0A7C8I5T7_9PLEO</name>
<gene>
    <name evidence="4" type="ORF">BDV95DRAFT_572258</name>
</gene>
<dbReference type="GO" id="GO:0000981">
    <property type="term" value="F:DNA-binding transcription factor activity, RNA polymerase II-specific"/>
    <property type="evidence" value="ECO:0007669"/>
    <property type="project" value="InterPro"/>
</dbReference>
<evidence type="ECO:0000256" key="1">
    <source>
        <dbReference type="ARBA" id="ARBA00023242"/>
    </source>
</evidence>
<dbReference type="Gene3D" id="4.10.240.10">
    <property type="entry name" value="Zn(2)-C6 fungal-type DNA-binding domain"/>
    <property type="match status" value="1"/>
</dbReference>
<dbReference type="Pfam" id="PF00172">
    <property type="entry name" value="Zn_clus"/>
    <property type="match status" value="1"/>
</dbReference>
<feature type="region of interest" description="Disordered" evidence="2">
    <location>
        <begin position="63"/>
        <end position="83"/>
    </location>
</feature>
<keyword evidence="5" id="KW-1185">Reference proteome</keyword>
<dbReference type="InterPro" id="IPR001138">
    <property type="entry name" value="Zn2Cys6_DnaBD"/>
</dbReference>
<evidence type="ECO:0000259" key="3">
    <source>
        <dbReference type="PROSITE" id="PS50048"/>
    </source>
</evidence>
<dbReference type="AlphaFoldDB" id="A0A7C8I5T7"/>
<evidence type="ECO:0000313" key="5">
    <source>
        <dbReference type="Proteomes" id="UP000481861"/>
    </source>
</evidence>
<dbReference type="PROSITE" id="PS00463">
    <property type="entry name" value="ZN2_CY6_FUNGAL_1"/>
    <property type="match status" value="1"/>
</dbReference>
<feature type="domain" description="Zn(2)-C6 fungal-type" evidence="3">
    <location>
        <begin position="10"/>
        <end position="39"/>
    </location>
</feature>
<evidence type="ECO:0000256" key="2">
    <source>
        <dbReference type="SAM" id="MobiDB-lite"/>
    </source>
</evidence>
<dbReference type="CDD" id="cd00067">
    <property type="entry name" value="GAL4"/>
    <property type="match status" value="1"/>
</dbReference>
<dbReference type="PANTHER" id="PTHR38791">
    <property type="entry name" value="ZN(II)2CYS6 TRANSCRIPTION FACTOR (EUROFUNG)-RELATED-RELATED"/>
    <property type="match status" value="1"/>
</dbReference>
<feature type="region of interest" description="Disordered" evidence="2">
    <location>
        <begin position="451"/>
        <end position="495"/>
    </location>
</feature>
<dbReference type="OrthoDB" id="4220372at2759"/>
<keyword evidence="1" id="KW-0539">Nucleus</keyword>
<dbReference type="SUPFAM" id="SSF57701">
    <property type="entry name" value="Zn2/Cys6 DNA-binding domain"/>
    <property type="match status" value="1"/>
</dbReference>
<dbReference type="PROSITE" id="PS50048">
    <property type="entry name" value="ZN2_CY6_FUNGAL_2"/>
    <property type="match status" value="1"/>
</dbReference>
<accession>A0A7C8I5T7</accession>
<dbReference type="PANTHER" id="PTHR38791:SF1">
    <property type="entry name" value="TRANSCRIPTION FACTOR, PUTATIVE-RELATED"/>
    <property type="match status" value="1"/>
</dbReference>
<organism evidence="4 5">
    <name type="scientific">Massariosphaeria phaeospora</name>
    <dbReference type="NCBI Taxonomy" id="100035"/>
    <lineage>
        <taxon>Eukaryota</taxon>
        <taxon>Fungi</taxon>
        <taxon>Dikarya</taxon>
        <taxon>Ascomycota</taxon>
        <taxon>Pezizomycotina</taxon>
        <taxon>Dothideomycetes</taxon>
        <taxon>Pleosporomycetidae</taxon>
        <taxon>Pleosporales</taxon>
        <taxon>Pleosporales incertae sedis</taxon>
        <taxon>Massariosphaeria</taxon>
    </lineage>
</organism>
<evidence type="ECO:0000313" key="4">
    <source>
        <dbReference type="EMBL" id="KAF2871548.1"/>
    </source>
</evidence>
<dbReference type="GO" id="GO:0008270">
    <property type="term" value="F:zinc ion binding"/>
    <property type="evidence" value="ECO:0007669"/>
    <property type="project" value="InterPro"/>
</dbReference>
<reference evidence="4 5" key="1">
    <citation type="submission" date="2020-01" db="EMBL/GenBank/DDBJ databases">
        <authorList>
            <consortium name="DOE Joint Genome Institute"/>
            <person name="Haridas S."/>
            <person name="Albert R."/>
            <person name="Binder M."/>
            <person name="Bloem J."/>
            <person name="Labutti K."/>
            <person name="Salamov A."/>
            <person name="Andreopoulos B."/>
            <person name="Baker S.E."/>
            <person name="Barry K."/>
            <person name="Bills G."/>
            <person name="Bluhm B.H."/>
            <person name="Cannon C."/>
            <person name="Castanera R."/>
            <person name="Culley D.E."/>
            <person name="Daum C."/>
            <person name="Ezra D."/>
            <person name="Gonzalez J.B."/>
            <person name="Henrissat B."/>
            <person name="Kuo A."/>
            <person name="Liang C."/>
            <person name="Lipzen A."/>
            <person name="Lutzoni F."/>
            <person name="Magnuson J."/>
            <person name="Mondo S."/>
            <person name="Nolan M."/>
            <person name="Ohm R."/>
            <person name="Pangilinan J."/>
            <person name="Park H.-J.H."/>
            <person name="Ramirez L."/>
            <person name="Alfaro M."/>
            <person name="Sun H."/>
            <person name="Tritt A."/>
            <person name="Yoshinaga Y."/>
            <person name="Zwiers L.-H.L."/>
            <person name="Turgeon B.G."/>
            <person name="Goodwin S.B."/>
            <person name="Spatafora J.W."/>
            <person name="Crous P.W."/>
            <person name="Grigoriev I.V."/>
        </authorList>
    </citation>
    <scope>NUCLEOTIDE SEQUENCE [LARGE SCALE GENOMIC DNA]</scope>
    <source>
        <strain evidence="4 5">CBS 611.86</strain>
    </source>
</reference>
<dbReference type="InterPro" id="IPR036864">
    <property type="entry name" value="Zn2-C6_fun-type_DNA-bd_sf"/>
</dbReference>
<dbReference type="SMART" id="SM00066">
    <property type="entry name" value="GAL4"/>
    <property type="match status" value="1"/>
</dbReference>
<comment type="caution">
    <text evidence="4">The sequence shown here is derived from an EMBL/GenBank/DDBJ whole genome shotgun (WGS) entry which is preliminary data.</text>
</comment>
<sequence>MVYRGKPSAACGECRKRRTRCDQAVPACGQCVKAKRACTGYRNTTDLMFFDESSKVAKKSKSRAARLAESDSHSSSSDPDDLEDQAPVLRIVPEYAAPIRLTDMVLYQPLGDLAVNFFMTNYVSDPLTSQFDYLPAIFFRGSSSSSYSELQQIVKAVGLAGYAQATQHHELINSAMKSYVNAIRQVNLILSDPKAAGHDSTLITVMLLAMFEVMILPRTTGLENLTKHMDGAISIATMRLKQQSLTAVGRKLLGNIAQVVVMNSWIQNIPLPPDFINIKNQLDKMENRSSVHATFLDIVTELLQFREALLKKNKYHSPAAVIEEAAIIDEGVKIFMEDVLPMRAHFRGVHASTDEAELSYNGYYHVYPRNFAAHIWNNSRASRIRLHQVIISQCRKILSSQTGSERAMAAAQLAESEILIQYLVEEICATIPQLACYLEQLPSYARNQELDPKISQSPDSGGPVKAQGTTSPAPALKSHFSYSPPGPKGVAQPNDPTLAVPKRASEYHVLYHLYAICSMPTTSKNMRNWIRGRIRFMEASTIPKELTLFKEILKSRGHLPMDENFDAIPEQLAFEQLVFFHPLSIRSNNIWLIIAGQVRI</sequence>
<proteinExistence type="predicted"/>